<dbReference type="CDD" id="cd20495">
    <property type="entry name" value="C58_PaToxP-like"/>
    <property type="match status" value="1"/>
</dbReference>
<organism evidence="4 5">
    <name type="scientific">Pseudomonas nunensis</name>
    <dbReference type="NCBI Taxonomy" id="2961896"/>
    <lineage>
        <taxon>Bacteria</taxon>
        <taxon>Pseudomonadati</taxon>
        <taxon>Pseudomonadota</taxon>
        <taxon>Gammaproteobacteria</taxon>
        <taxon>Pseudomonadales</taxon>
        <taxon>Pseudomonadaceae</taxon>
        <taxon>Pseudomonas</taxon>
    </lineage>
</organism>
<accession>A0ABY5EQA5</accession>
<dbReference type="InterPro" id="IPR024770">
    <property type="entry name" value="TcdA/TcdB_cat"/>
</dbReference>
<feature type="domain" description="GT44" evidence="2">
    <location>
        <begin position="62"/>
        <end position="448"/>
    </location>
</feature>
<evidence type="ECO:0000256" key="1">
    <source>
        <dbReference type="SAM" id="Phobius"/>
    </source>
</evidence>
<keyword evidence="5" id="KW-1185">Reference proteome</keyword>
<sequence>MLDDALESILPAVRRRRETDEPLSPGRAAEDVFEVHDKVREYATRANSSAALMKKSMSPVPKKMHFVWLGGGIGDIQRDYINVWKQVLATEGYEFKLWYDSDALLAYETNRIVVEAAKADAMIAGGETAETSAFALGDLYKERVVVSKEQLFNHITRSNVGADEARIDLLVRGYAQDERSLRALRQRNVESLQALADDQLQLVDIRPLSESFQLFDIYEREIGLRGNLAAASDVVRYEVMHSEAGIYSDADYLPPFVERLGEVATKKIVGVNANLGVLQMILERNPELMPGRSKIAGKYKSYTQYIPAELVPALEQFANSRPSIKDIFASPGNWSVAGDALRTAFVENLALNNSFLMAHPQSGVVQAVMDRVRFMYEAKDEFASLMEAQGVSINDERWMGGAIEFFESKEDPLLLSDVEEFWRGDKRAAALGRYMEDGVLPGADGTIFLTGPDAMFAGMSLYERANLTPDDARQFRQQAALLKGFNYFTEEEQDHSWKEPIVLWDEWGTSEQKKWKNGLFKARFAGNMTELLKHQTIEFDAGWPLIEGRHVLSTSILQRLLDHLGEPFVKAMSQGSDASVTFNKLLPLGFDDRQAIIAQDVRVFPPAVTSDARTRDLSITEVLERLASGSLLTEQLSAAQRLFLGPLLGLESLDNRSFEAVAGELETLARKINDNGIAGRYAVIEEQLFKYKATEFMAGLSSPIDAPMGHAESALPLKKNAMEKPLSLRQWGQQVARIQQVAKSEFRERLAERSGELKGSFREANARFVPQDLLFDGFGDTIGRRCYPLVLVMAAALAKGDEAVAMLRERFFVSVVEPEDSSSKSFVRAIDALHGAEVAEVGTPPRVNLQQVVDLLKARTSTSTLMLNSDNHAMLVAKTWVGDRSTYHFYDPNLGVFDFAHPEGMLSDLQNFFGQMGMADYYSAYHERGQLTFDLVEVQSDQIAQWELSSEVRVEDVLLPGTLKELDAAGGRKRLTSVRGQSLVSTSRLGKSLMELDSHWWGQQITQASHDLQAKNQLTADFIPLFETLEITPRGDYQLSLIKPEKPGIPEQLVRVVTDDQRFLRIKNHLTELFEKLTARRVNALDPTSVGAVHTLNAGFAIQALMNALRGREGDDRSLTLAVRLHAYVNYAQIVHGLVIDMVGVVSLVRQGLAQERLIAQTSSTVAGEALGHVAGEGVGTVLGMVNVGFDVYQLSQADNEVDVARFGTQLAFDWASLVLGAAGMGAGLASAATVAAFFGGASVIVGGLAVGVGALAQGFAMVAERSKQVGLFFHELDQAYRGAPFSWSPQQNAWQAHPKLVVQSLDLRSGVVTYDSQRLFPLRDHFGVPDYDVDYDRAINLRQSLELPGSGTFRPAVGEVIILPCTPRTHYGYDYHTLPFSSWRHDQGFDVARRLETKKPDGQWQFLFTFYSFPGEYILQNIYPYYRPHTTSVIHVRLDDVPRTLVVPTLLKSWHGRIAYEIEASDAPCTLMLNQGVDVRLTSSNLKAQQWTLLATWAQESDVQFLNGGALRVGGVNITYRGEAVFDITLHLAGNNRFLVDHRQQVLIPLEVDALPGTDTQTLQSHFKALAREHRLEQPYTPVHNFLIPFDDAKEERHTTAYYDSAEDRFLYIQDDDVIVPEDPLLGAVVEGSAYFYHPQSAEVIRTDVVSGLITHRYRLMLKRGEFAVTQCSAVPGGVKVVQELIDGNQSYVLEYLLTDDGVFLNTLTRGLETTLEDVLGQAPTLSDWKPLLGDYTAWPVVPSKQRFKTLVWQLGAFVSIQWKPEDGRSDMSWVRSSDGLIIRPLPARHHLRGWKDSDKEQNQSSLLAPAGKEGDVFVVYKRGSSRLCVQRRSIVDAQVKLSVEWKTLKGLKSVVVAQEGCLALTDEGLFYQISPLGELQLGGVTEVWFKDRPQWWSQLPAVVAEVPFTTLALIGLNNARGDARLCAWYLEGRLLLANPGHGKEVRLLGAIPDNTAAWLFDVASGEICRQAFIDDEQLPKAFGDSTRLLVADALPAPQRLWSPWAFSEVSRRGAGLLATTVEGIQMELNHQETALITGVDSQWVHEHADALVEHLKALVSSTQRCAPLLNVAHPVRQQWFVSSSGRLIEAAKVPRPESSVALGTQRHTNVLLFDAADGFLRRYPLAETVGPLAYVQRDVDTLTVESNQRLDDVLPLIPDDVSTLILRLGHAGAKCQLSLAAWRRLESVIVDCRPPLGKPAPLVRLDWTLDSPEQLIVSLVDEHLVMLDPVTCHSLIWREAYAKDVTLRGHAVVAIDGYRSTAVSDLVNALVAKPGAAGSVLFKDIAQDEPVMS</sequence>
<keyword evidence="1" id="KW-1133">Transmembrane helix</keyword>
<dbReference type="SUPFAM" id="SSF53448">
    <property type="entry name" value="Nucleotide-diphospho-sugar transferases"/>
    <property type="match status" value="1"/>
</dbReference>
<keyword evidence="1" id="KW-0812">Transmembrane</keyword>
<feature type="transmembrane region" description="Helical" evidence="1">
    <location>
        <begin position="1244"/>
        <end position="1264"/>
    </location>
</feature>
<dbReference type="InterPro" id="IPR029044">
    <property type="entry name" value="Nucleotide-diphossugar_trans"/>
</dbReference>
<gene>
    <name evidence="4" type="ORF">NK667_24085</name>
</gene>
<dbReference type="Gene3D" id="3.90.550.20">
    <property type="match status" value="1"/>
</dbReference>
<evidence type="ECO:0000259" key="3">
    <source>
        <dbReference type="Pfam" id="PF12920"/>
    </source>
</evidence>
<evidence type="ECO:0000259" key="2">
    <source>
        <dbReference type="Pfam" id="PF12919"/>
    </source>
</evidence>
<dbReference type="InterPro" id="IPR024769">
    <property type="entry name" value="TcdA/TcdB_pore_forming"/>
</dbReference>
<feature type="transmembrane region" description="Helical" evidence="1">
    <location>
        <begin position="1215"/>
        <end position="1239"/>
    </location>
</feature>
<dbReference type="EMBL" id="CP101125">
    <property type="protein sequence ID" value="UTO17911.1"/>
    <property type="molecule type" value="Genomic_DNA"/>
</dbReference>
<name>A0ABY5EQA5_9PSED</name>
<evidence type="ECO:0000313" key="4">
    <source>
        <dbReference type="EMBL" id="UTO17911.1"/>
    </source>
</evidence>
<dbReference type="Pfam" id="PF12919">
    <property type="entry name" value="TcdA_TcdB"/>
    <property type="match status" value="1"/>
</dbReference>
<reference evidence="4" key="1">
    <citation type="submission" date="2022-07" db="EMBL/GenBank/DDBJ databases">
        <title>Pseudomonas nunamit sp. nov. an antifungal species isolated from Greenland.</title>
        <authorList>
            <person name="Ntana F."/>
            <person name="Hennessy R.C."/>
            <person name="Zervas A."/>
            <person name="Stougaard P."/>
        </authorList>
    </citation>
    <scope>NUCLEOTIDE SEQUENCE</scope>
    <source>
        <strain evidence="4">In5</strain>
    </source>
</reference>
<dbReference type="Proteomes" id="UP001059607">
    <property type="component" value="Chromosome"/>
</dbReference>
<protein>
    <submittedName>
        <fullName evidence="4">Toxin</fullName>
    </submittedName>
</protein>
<feature type="domain" description="TcdA/TcdB toxin pore forming" evidence="3">
    <location>
        <begin position="1003"/>
        <end position="1639"/>
    </location>
</feature>
<proteinExistence type="predicted"/>
<keyword evidence="1" id="KW-0472">Membrane</keyword>
<evidence type="ECO:0000313" key="5">
    <source>
        <dbReference type="Proteomes" id="UP001059607"/>
    </source>
</evidence>
<dbReference type="Pfam" id="PF12920">
    <property type="entry name" value="TcdA_TcdB_pore"/>
    <property type="match status" value="1"/>
</dbReference>